<dbReference type="EMBL" id="OK377274">
    <property type="protein sequence ID" value="WNR57312.1"/>
    <property type="molecule type" value="Genomic_DNA"/>
</dbReference>
<keyword evidence="1" id="KW-0934">Plastid</keyword>
<evidence type="ECO:0000313" key="1">
    <source>
        <dbReference type="EMBL" id="WNR57312.1"/>
    </source>
</evidence>
<keyword evidence="1" id="KW-0150">Chloroplast</keyword>
<geneLocation type="chloroplast" evidence="1"/>
<protein>
    <submittedName>
        <fullName evidence="1">Uncharacterized protein</fullName>
    </submittedName>
</protein>
<name>A0AA96LXX3_9MAGN</name>
<dbReference type="AlphaFoldDB" id="A0AA96LXX3"/>
<organism evidence="1">
    <name type="scientific">Korthalsella rubra</name>
    <dbReference type="NCBI Taxonomy" id="74344"/>
    <lineage>
        <taxon>Eukaryota</taxon>
        <taxon>Viridiplantae</taxon>
        <taxon>Streptophyta</taxon>
        <taxon>Embryophyta</taxon>
        <taxon>Tracheophyta</taxon>
        <taxon>Spermatophyta</taxon>
        <taxon>Magnoliopsida</taxon>
        <taxon>eudicotyledons</taxon>
        <taxon>Gunneridae</taxon>
        <taxon>Pentapetalae</taxon>
        <taxon>Santalales</taxon>
        <taxon>Viscaceae</taxon>
        <taxon>Korthalsella</taxon>
    </lineage>
</organism>
<gene>
    <name evidence="1" type="primary">orf42</name>
</gene>
<accession>A0AA96LXX3</accession>
<reference evidence="1" key="1">
    <citation type="submission" date="2021-10" db="EMBL/GenBank/DDBJ databases">
        <authorList>
            <person name="Rigault P."/>
            <person name="Bedon F."/>
        </authorList>
    </citation>
    <scope>NUCLEOTIDE SEQUENCE</scope>
</reference>
<dbReference type="RefSeq" id="YP_010974735.1">
    <property type="nucleotide sequence ID" value="NC_084055.1"/>
</dbReference>
<sequence length="74" mass="8504">MGSDHGFFPFAAFRSKKGGREIVHQAVRKGPLVILFPRDTMRDPSSSRRLHTVHVRSIILDLTNCPSYLYYLRS</sequence>
<proteinExistence type="predicted"/>
<dbReference type="GeneID" id="86112227"/>